<reference evidence="1 2" key="1">
    <citation type="journal article" date="2015" name="Nature">
        <title>rRNA introns, odd ribosomes, and small enigmatic genomes across a large radiation of phyla.</title>
        <authorList>
            <person name="Brown C.T."/>
            <person name="Hug L.A."/>
            <person name="Thomas B.C."/>
            <person name="Sharon I."/>
            <person name="Castelle C.J."/>
            <person name="Singh A."/>
            <person name="Wilkins M.J."/>
            <person name="Williams K.H."/>
            <person name="Banfield J.F."/>
        </authorList>
    </citation>
    <scope>NUCLEOTIDE SEQUENCE [LARGE SCALE GENOMIC DNA]</scope>
</reference>
<dbReference type="EMBL" id="LCEJ01000037">
    <property type="protein sequence ID" value="KKS70056.1"/>
    <property type="molecule type" value="Genomic_DNA"/>
</dbReference>
<organism evidence="1 2">
    <name type="scientific">Candidatus Daviesbacteria bacterium GW2011_GWA2_42_7</name>
    <dbReference type="NCBI Taxonomy" id="1618425"/>
    <lineage>
        <taxon>Bacteria</taxon>
        <taxon>Candidatus Daviesiibacteriota</taxon>
    </lineage>
</organism>
<dbReference type="AlphaFoldDB" id="A0A0G1DGW9"/>
<dbReference type="Proteomes" id="UP000034785">
    <property type="component" value="Unassembled WGS sequence"/>
</dbReference>
<proteinExistence type="predicted"/>
<protein>
    <submittedName>
        <fullName evidence="1">Uncharacterized protein</fullName>
    </submittedName>
</protein>
<accession>A0A0G1DGW9</accession>
<evidence type="ECO:0000313" key="1">
    <source>
        <dbReference type="EMBL" id="KKS70056.1"/>
    </source>
</evidence>
<sequence>MPTSPQIIRQKNDRGMIKDLLWTDNRGWEQAKQATVDKNLENLGMNPNEAFWIIGHRPVDTNEGRYREQFGKLIQINNPGKLVYAYVPNTRKFNPAQDIYTI</sequence>
<gene>
    <name evidence="1" type="ORF">UV41_C0037G0002</name>
</gene>
<name>A0A0G1DGW9_9BACT</name>
<comment type="caution">
    <text evidence="1">The sequence shown here is derived from an EMBL/GenBank/DDBJ whole genome shotgun (WGS) entry which is preliminary data.</text>
</comment>
<evidence type="ECO:0000313" key="2">
    <source>
        <dbReference type="Proteomes" id="UP000034785"/>
    </source>
</evidence>